<comment type="caution">
    <text evidence="1">The sequence shown here is derived from an EMBL/GenBank/DDBJ whole genome shotgun (WGS) entry which is preliminary data.</text>
</comment>
<name>A0A561VHC5_9ACTN</name>
<keyword evidence="2" id="KW-1185">Reference proteome</keyword>
<evidence type="ECO:0008006" key="3">
    <source>
        <dbReference type="Google" id="ProtNLM"/>
    </source>
</evidence>
<evidence type="ECO:0000313" key="1">
    <source>
        <dbReference type="EMBL" id="TWG11022.1"/>
    </source>
</evidence>
<dbReference type="Proteomes" id="UP000319927">
    <property type="component" value="Unassembled WGS sequence"/>
</dbReference>
<dbReference type="AlphaFoldDB" id="A0A561VHC5"/>
<organism evidence="1 2">
    <name type="scientific">Micromonospora palomenae</name>
    <dbReference type="NCBI Taxonomy" id="1461247"/>
    <lineage>
        <taxon>Bacteria</taxon>
        <taxon>Bacillati</taxon>
        <taxon>Actinomycetota</taxon>
        <taxon>Actinomycetes</taxon>
        <taxon>Micromonosporales</taxon>
        <taxon>Micromonosporaceae</taxon>
        <taxon>Micromonospora</taxon>
    </lineage>
</organism>
<evidence type="ECO:0000313" key="2">
    <source>
        <dbReference type="Proteomes" id="UP000319927"/>
    </source>
</evidence>
<sequence length="175" mass="19611">MTANLWPMSASRPLLFLDVDGTLIPFGTPPAAPPEMPRDHTDVQIQADDAHPLLHRVKPEHGRLLSALPCELVWATTWMSDANDVLAPRLGLPALPVVDWADSDEDDALHWKTRGLVQWAQGRPFVWVDDEISPVDLVWVAAHHPGPALLHRVDPRQGLTERDFTAIRDWLVEQV</sequence>
<protein>
    <recommendedName>
        <fullName evidence="3">Secreted protein</fullName>
    </recommendedName>
</protein>
<dbReference type="EMBL" id="VIXA01000005">
    <property type="protein sequence ID" value="TWG11022.1"/>
    <property type="molecule type" value="Genomic_DNA"/>
</dbReference>
<gene>
    <name evidence="1" type="ORF">FHX75_15111</name>
</gene>
<dbReference type="Pfam" id="PF18143">
    <property type="entry name" value="HAD_SAK_2"/>
    <property type="match status" value="1"/>
</dbReference>
<reference evidence="1 2" key="1">
    <citation type="submission" date="2019-06" db="EMBL/GenBank/DDBJ databases">
        <title>Sequencing the genomes of 1000 actinobacteria strains.</title>
        <authorList>
            <person name="Klenk H.-P."/>
        </authorList>
    </citation>
    <scope>NUCLEOTIDE SEQUENCE [LARGE SCALE GENOMIC DNA]</scope>
    <source>
        <strain evidence="1 2">DSM 102131</strain>
    </source>
</reference>
<proteinExistence type="predicted"/>
<accession>A0A561VHC5</accession>